<reference evidence="2 3" key="1">
    <citation type="journal article" date="2017" name="Genome Announc.">
        <title>Genome sequence of the saprophytic ascomycete Epicoccum nigrum ICMP 19927 strain isolated from New Zealand.</title>
        <authorList>
            <person name="Fokin M."/>
            <person name="Fleetwood D."/>
            <person name="Weir B.S."/>
            <person name="Villas-Boas S.G."/>
        </authorList>
    </citation>
    <scope>NUCLEOTIDE SEQUENCE [LARGE SCALE GENOMIC DNA]</scope>
    <source>
        <strain evidence="2 3">ICMP 19927</strain>
    </source>
</reference>
<accession>A0A1Y2LVX4</accession>
<feature type="domain" description="Heterokaryon incompatibility" evidence="1">
    <location>
        <begin position="36"/>
        <end position="179"/>
    </location>
</feature>
<dbReference type="InterPro" id="IPR010730">
    <property type="entry name" value="HET"/>
</dbReference>
<sequence>MIDDTSRTPTRLIDVGSEDGEFVQLKLTRDTECLQWIALSYRWGDRPHFSTTRANIEHHIQGMKLKDLPEVFQDAISMTRGLGLRYLWIDAVCIIQGEDGDFATESKRMEYVYSDAYCVLAASYSNSLRLFHTRKDRSYVALGADENHAGTIYACEMIDNFKDHVLDGPLGLRGWVLQEHALARRTIFFTEHQTYWECGHGVRCETMAKMKNVSAALLGDPDFPKIMRPAEHGERILRYQELYQQYSRLGLTADYDRPAAIDGLERRLLRAMNVSGGFGVLDDPKNPGLLRRSLMWHRAAETLRLIDFPGDREKVPSWSWMSVSGPIDYFRLNFSGYEWKDVQSPWSKAKDERTGNNIVAQASWLNVFEQIGDSVIDIKLDMPGDTIQRQLLAVTLGIEKGDQDLLDKRHCVLIVEAMSQLDNLGHEVCMRVGAGVVAGKYLFGKRITCSII</sequence>
<dbReference type="PANTHER" id="PTHR33112:SF10">
    <property type="entry name" value="TOL"/>
    <property type="match status" value="1"/>
</dbReference>
<evidence type="ECO:0000313" key="3">
    <source>
        <dbReference type="Proteomes" id="UP000193240"/>
    </source>
</evidence>
<evidence type="ECO:0000313" key="2">
    <source>
        <dbReference type="EMBL" id="OSS47337.1"/>
    </source>
</evidence>
<name>A0A1Y2LVX4_EPING</name>
<dbReference type="Proteomes" id="UP000193240">
    <property type="component" value="Unassembled WGS sequence"/>
</dbReference>
<protein>
    <recommendedName>
        <fullName evidence="1">Heterokaryon incompatibility domain-containing protein</fullName>
    </recommendedName>
</protein>
<dbReference type="OMA" id="IWIYLER"/>
<keyword evidence="3" id="KW-1185">Reference proteome</keyword>
<evidence type="ECO:0000259" key="1">
    <source>
        <dbReference type="Pfam" id="PF06985"/>
    </source>
</evidence>
<dbReference type="AlphaFoldDB" id="A0A1Y2LVX4"/>
<dbReference type="Pfam" id="PF06985">
    <property type="entry name" value="HET"/>
    <property type="match status" value="1"/>
</dbReference>
<proteinExistence type="predicted"/>
<dbReference type="STRING" id="105696.A0A1Y2LVX4"/>
<dbReference type="InParanoid" id="A0A1Y2LVX4"/>
<gene>
    <name evidence="2" type="ORF">B5807_07466</name>
</gene>
<dbReference type="PANTHER" id="PTHR33112">
    <property type="entry name" value="DOMAIN PROTEIN, PUTATIVE-RELATED"/>
    <property type="match status" value="1"/>
</dbReference>
<organism evidence="2 3">
    <name type="scientific">Epicoccum nigrum</name>
    <name type="common">Soil fungus</name>
    <name type="synonym">Epicoccum purpurascens</name>
    <dbReference type="NCBI Taxonomy" id="105696"/>
    <lineage>
        <taxon>Eukaryota</taxon>
        <taxon>Fungi</taxon>
        <taxon>Dikarya</taxon>
        <taxon>Ascomycota</taxon>
        <taxon>Pezizomycotina</taxon>
        <taxon>Dothideomycetes</taxon>
        <taxon>Pleosporomycetidae</taxon>
        <taxon>Pleosporales</taxon>
        <taxon>Pleosporineae</taxon>
        <taxon>Didymellaceae</taxon>
        <taxon>Epicoccum</taxon>
    </lineage>
</organism>
<dbReference type="EMBL" id="KZ107848">
    <property type="protein sequence ID" value="OSS47337.1"/>
    <property type="molecule type" value="Genomic_DNA"/>
</dbReference>